<dbReference type="Proteomes" id="UP000834106">
    <property type="component" value="Chromosome 19"/>
</dbReference>
<evidence type="ECO:0000313" key="1">
    <source>
        <dbReference type="EMBL" id="CAI9783257.1"/>
    </source>
</evidence>
<gene>
    <name evidence="1" type="ORF">FPE_LOCUS30687</name>
</gene>
<keyword evidence="2" id="KW-1185">Reference proteome</keyword>
<proteinExistence type="predicted"/>
<sequence>MMNALSFRCMSRKGKMKKEKKNLENIDEDAVPFGEDNVRQVISSDPTRQEACTWLGTFDMAEEVAMAYGQDAFSLLSSSLTSGPSTTWQEKNELEYLDDSVLEELLESSEEQQKK</sequence>
<organism evidence="1 2">
    <name type="scientific">Fraxinus pennsylvanica</name>
    <dbReference type="NCBI Taxonomy" id="56036"/>
    <lineage>
        <taxon>Eukaryota</taxon>
        <taxon>Viridiplantae</taxon>
        <taxon>Streptophyta</taxon>
        <taxon>Embryophyta</taxon>
        <taxon>Tracheophyta</taxon>
        <taxon>Spermatophyta</taxon>
        <taxon>Magnoliopsida</taxon>
        <taxon>eudicotyledons</taxon>
        <taxon>Gunneridae</taxon>
        <taxon>Pentapetalae</taxon>
        <taxon>asterids</taxon>
        <taxon>lamiids</taxon>
        <taxon>Lamiales</taxon>
        <taxon>Oleaceae</taxon>
        <taxon>Oleeae</taxon>
        <taxon>Fraxinus</taxon>
    </lineage>
</organism>
<protein>
    <submittedName>
        <fullName evidence="1">Uncharacterized protein</fullName>
    </submittedName>
</protein>
<accession>A0AAD2A808</accession>
<reference evidence="1" key="1">
    <citation type="submission" date="2023-05" db="EMBL/GenBank/DDBJ databases">
        <authorList>
            <person name="Huff M."/>
        </authorList>
    </citation>
    <scope>NUCLEOTIDE SEQUENCE</scope>
</reference>
<name>A0AAD2A808_9LAMI</name>
<dbReference type="EMBL" id="OU503054">
    <property type="protein sequence ID" value="CAI9783257.1"/>
    <property type="molecule type" value="Genomic_DNA"/>
</dbReference>
<evidence type="ECO:0000313" key="2">
    <source>
        <dbReference type="Proteomes" id="UP000834106"/>
    </source>
</evidence>
<dbReference type="AlphaFoldDB" id="A0AAD2A808"/>